<evidence type="ECO:0000256" key="2">
    <source>
        <dbReference type="ARBA" id="ARBA00022525"/>
    </source>
</evidence>
<dbReference type="InterPro" id="IPR018511">
    <property type="entry name" value="Hemolysin-typ_Ca-bd_CS"/>
</dbReference>
<dbReference type="PANTHER" id="PTHR38340">
    <property type="entry name" value="S-LAYER PROTEIN"/>
    <property type="match status" value="1"/>
</dbReference>
<dbReference type="InterPro" id="IPR050557">
    <property type="entry name" value="RTX_toxin/Mannuronan_C5-epim"/>
</dbReference>
<dbReference type="SUPFAM" id="SSF51120">
    <property type="entry name" value="beta-Roll"/>
    <property type="match status" value="3"/>
</dbReference>
<evidence type="ECO:0000313" key="4">
    <source>
        <dbReference type="Proteomes" id="UP000266649"/>
    </source>
</evidence>
<name>A0A398BHU1_9RHOB</name>
<protein>
    <submittedName>
        <fullName evidence="3">Calcium-binding protein</fullName>
    </submittedName>
</protein>
<dbReference type="InterPro" id="IPR001343">
    <property type="entry name" value="Hemolysn_Ca-bd"/>
</dbReference>
<evidence type="ECO:0000313" key="3">
    <source>
        <dbReference type="EMBL" id="RID90095.1"/>
    </source>
</evidence>
<dbReference type="Gene3D" id="2.150.10.10">
    <property type="entry name" value="Serralysin-like metalloprotease, C-terminal"/>
    <property type="match status" value="3"/>
</dbReference>
<dbReference type="Pfam" id="PF00353">
    <property type="entry name" value="HemolysinCabind"/>
    <property type="match status" value="8"/>
</dbReference>
<gene>
    <name evidence="3" type="ORF">D2N39_19595</name>
</gene>
<dbReference type="PANTHER" id="PTHR38340:SF1">
    <property type="entry name" value="S-LAYER PROTEIN"/>
    <property type="match status" value="1"/>
</dbReference>
<dbReference type="GO" id="GO:0005509">
    <property type="term" value="F:calcium ion binding"/>
    <property type="evidence" value="ECO:0007669"/>
    <property type="project" value="InterPro"/>
</dbReference>
<dbReference type="OrthoDB" id="9773411at2"/>
<comment type="caution">
    <text evidence="3">The sequence shown here is derived from an EMBL/GenBank/DDBJ whole genome shotgun (WGS) entry which is preliminary data.</text>
</comment>
<dbReference type="Proteomes" id="UP000266649">
    <property type="component" value="Unassembled WGS sequence"/>
</dbReference>
<accession>A0A398BHU1</accession>
<evidence type="ECO:0000256" key="1">
    <source>
        <dbReference type="ARBA" id="ARBA00004613"/>
    </source>
</evidence>
<dbReference type="GO" id="GO:0005576">
    <property type="term" value="C:extracellular region"/>
    <property type="evidence" value="ECO:0007669"/>
    <property type="project" value="UniProtKB-SubCell"/>
</dbReference>
<dbReference type="SUPFAM" id="SSF69322">
    <property type="entry name" value="Tricorn protease domain 2"/>
    <property type="match status" value="1"/>
</dbReference>
<dbReference type="EMBL" id="QXXQ01000017">
    <property type="protein sequence ID" value="RID90095.1"/>
    <property type="molecule type" value="Genomic_DNA"/>
</dbReference>
<dbReference type="AlphaFoldDB" id="A0A398BHU1"/>
<keyword evidence="4" id="KW-1185">Reference proteome</keyword>
<sequence>MVAFDLPFLTGPLTEIDTQDYLSERYMKMVPLTEGRMLVVWTRMLEDVRPTGDIYARIVGADGQPQGEAFLVTQTTLYEQTAPYAAALPDGGFVISWSSLGQFPRRDPPYYDYHFTPLFRRFDAAGNPVEDEQVLPKDPYAGWEVARDVLVLKDGAYAVTSTSGRHYQVQFVDPDGNRLGDPRPLDAGPFKGNIAKDVGAIALETGRMLSWTTFSTISTFNPKKHVNAPAVLTLYDSDGTVLRTTTFTAKVRHEELRMEVTALDNGGFVVNWGVHSPDRDADLRHGLQFFNANGKPVTSAFDPNQPGEWSSVEKVLVLSDGRVAVFSNATSDLDVEGDRYMALYDSDGTELMARKRVPELGKLTAADPLHVIALDDGNILLWDVDYPRMTGRILTPEGEASRDVIDMGYWPYSDTDWNVVLSNTGILYVWHLIEEGVFDGKGGLSLARFDFLPDKMLKGPLTAGDDAIWLQNGGQHDAGAGDDRVLLSPDDTTLSGGLGDDLLIGAGGRHAIYGGQGNDTLDGSHTIAGQIERTRLYGGAGDDLIRVGLHRESADPRKAIAYGGAGDDRIVSSEVMHDFPDTVWQSGQFYGGAGNDYIEASGSKYGGAGDDTLSGSGPIMDGGSGQDIAVMGEWSFIGGSLPSHFIWNFDLEATSIGPTNHQMFRSIEAHVAIGTVLARMLGDSADNVFFSATADDLLVGRDGNDLLSSGPGWDKLFGGAGRDTLDGGDDDDRLTGGAGADSIDGGDGLDLLDFSTDRRPVGVDLTEGRGLAGTAAGDSYFGIEGVIGGRGNDRFTGSDGNDLLAGLGGDDRIDGRGGDDFLVGGKGDDTLVGGAGVDCVAFSTKDDMMVDLGARGLAIGEGRDRLSGIEQVITGGGNDRIIGSAADNLLSGRAGDDTMTGGAGADVFFFEAETGSDVIRDYEPGVDLLNIYWFGVPTLDFLVFEESDKGLWISAETQYISARIFLAGIEREDLTARDFVFDTRLQPSFVFYLQY</sequence>
<dbReference type="PRINTS" id="PR00313">
    <property type="entry name" value="CABNDNGRPT"/>
</dbReference>
<keyword evidence="2" id="KW-0964">Secreted</keyword>
<dbReference type="PROSITE" id="PS00330">
    <property type="entry name" value="HEMOLYSIN_CALCIUM"/>
    <property type="match status" value="4"/>
</dbReference>
<dbReference type="RefSeq" id="WP_119136475.1">
    <property type="nucleotide sequence ID" value="NZ_QXXQ01000017.1"/>
</dbReference>
<dbReference type="InterPro" id="IPR011049">
    <property type="entry name" value="Serralysin-like_metalloprot_C"/>
</dbReference>
<dbReference type="Gene3D" id="2.160.20.160">
    <property type="match status" value="1"/>
</dbReference>
<comment type="subcellular location">
    <subcellularLocation>
        <location evidence="1">Secreted</location>
    </subcellularLocation>
</comment>
<reference evidence="3 4" key="1">
    <citation type="submission" date="2018-09" db="EMBL/GenBank/DDBJ databases">
        <title>Gemmobacter lutimaris sp. nov., a marine bacterium isolated from tidal flat.</title>
        <authorList>
            <person name="Lee D.W."/>
            <person name="Yoo Y."/>
            <person name="Kim J.-J."/>
            <person name="Kim B.S."/>
        </authorList>
    </citation>
    <scope>NUCLEOTIDE SEQUENCE [LARGE SCALE GENOMIC DNA]</scope>
    <source>
        <strain evidence="3 4">YJ-T1-11</strain>
    </source>
</reference>
<proteinExistence type="predicted"/>
<organism evidence="3 4">
    <name type="scientific">Gemmobacter lutimaris</name>
    <dbReference type="NCBI Taxonomy" id="2306023"/>
    <lineage>
        <taxon>Bacteria</taxon>
        <taxon>Pseudomonadati</taxon>
        <taxon>Pseudomonadota</taxon>
        <taxon>Alphaproteobacteria</taxon>
        <taxon>Rhodobacterales</taxon>
        <taxon>Paracoccaceae</taxon>
        <taxon>Gemmobacter</taxon>
    </lineage>
</organism>